<evidence type="ECO:0000256" key="3">
    <source>
        <dbReference type="ARBA" id="ARBA00022989"/>
    </source>
</evidence>
<dbReference type="InterPro" id="IPR036259">
    <property type="entry name" value="MFS_trans_sf"/>
</dbReference>
<dbReference type="InterPro" id="IPR051788">
    <property type="entry name" value="MFS_Transporter"/>
</dbReference>
<dbReference type="PROSITE" id="PS50850">
    <property type="entry name" value="MFS"/>
    <property type="match status" value="1"/>
</dbReference>
<dbReference type="Pfam" id="PF07690">
    <property type="entry name" value="MFS_1"/>
    <property type="match status" value="1"/>
</dbReference>
<dbReference type="GO" id="GO:0022857">
    <property type="term" value="F:transmembrane transporter activity"/>
    <property type="evidence" value="ECO:0007669"/>
    <property type="project" value="InterPro"/>
</dbReference>
<dbReference type="PANTHER" id="PTHR23514">
    <property type="entry name" value="BYPASS OF STOP CODON PROTEIN 6"/>
    <property type="match status" value="1"/>
</dbReference>
<feature type="transmembrane region" description="Helical" evidence="5">
    <location>
        <begin position="272"/>
        <end position="294"/>
    </location>
</feature>
<gene>
    <name evidence="7" type="ORF">HNR15_002640</name>
</gene>
<protein>
    <submittedName>
        <fullName evidence="7">MFS family permease</fullName>
    </submittedName>
</protein>
<feature type="transmembrane region" description="Helical" evidence="5">
    <location>
        <begin position="201"/>
        <end position="219"/>
    </location>
</feature>
<dbReference type="AlphaFoldDB" id="A0A853DG57"/>
<evidence type="ECO:0000313" key="7">
    <source>
        <dbReference type="EMBL" id="NYJ75677.1"/>
    </source>
</evidence>
<dbReference type="PANTHER" id="PTHR23514:SF13">
    <property type="entry name" value="INNER MEMBRANE PROTEIN YBJJ"/>
    <property type="match status" value="1"/>
</dbReference>
<feature type="transmembrane region" description="Helical" evidence="5">
    <location>
        <begin position="369"/>
        <end position="388"/>
    </location>
</feature>
<feature type="transmembrane region" description="Helical" evidence="5">
    <location>
        <begin position="12"/>
        <end position="34"/>
    </location>
</feature>
<evidence type="ECO:0000313" key="8">
    <source>
        <dbReference type="Proteomes" id="UP000571817"/>
    </source>
</evidence>
<evidence type="ECO:0000256" key="2">
    <source>
        <dbReference type="ARBA" id="ARBA00022692"/>
    </source>
</evidence>
<feature type="transmembrane region" description="Helical" evidence="5">
    <location>
        <begin position="46"/>
        <end position="64"/>
    </location>
</feature>
<evidence type="ECO:0000256" key="1">
    <source>
        <dbReference type="ARBA" id="ARBA00004651"/>
    </source>
</evidence>
<dbReference type="InterPro" id="IPR011701">
    <property type="entry name" value="MFS"/>
</dbReference>
<feature type="transmembrane region" description="Helical" evidence="5">
    <location>
        <begin position="300"/>
        <end position="323"/>
    </location>
</feature>
<dbReference type="SUPFAM" id="SSF103473">
    <property type="entry name" value="MFS general substrate transporter"/>
    <property type="match status" value="1"/>
</dbReference>
<dbReference type="RefSeq" id="WP_179482535.1">
    <property type="nucleotide sequence ID" value="NZ_JACCFW010000001.1"/>
</dbReference>
<keyword evidence="2 5" id="KW-0812">Transmembrane</keyword>
<accession>A0A853DG57</accession>
<feature type="domain" description="Major facilitator superfamily (MFS) profile" evidence="6">
    <location>
        <begin position="206"/>
        <end position="411"/>
    </location>
</feature>
<dbReference type="InterPro" id="IPR020846">
    <property type="entry name" value="MFS_dom"/>
</dbReference>
<comment type="caution">
    <text evidence="7">The sequence shown here is derived from an EMBL/GenBank/DDBJ whole genome shotgun (WGS) entry which is preliminary data.</text>
</comment>
<name>A0A853DG57_9MICO</name>
<comment type="subcellular location">
    <subcellularLocation>
        <location evidence="1">Cell membrane</location>
        <topology evidence="1">Multi-pass membrane protein</topology>
    </subcellularLocation>
</comment>
<proteinExistence type="predicted"/>
<keyword evidence="4 5" id="KW-0472">Membrane</keyword>
<dbReference type="EMBL" id="JACCFW010000001">
    <property type="protein sequence ID" value="NYJ75677.1"/>
    <property type="molecule type" value="Genomic_DNA"/>
</dbReference>
<sequence>MPPPADFTRRRVAVAGGFATQGLVFIALSTRLPAIQHRFHIGPGEFSALLLALVAAAGAGSLTAEQLAPRRGSATALRVGFTLMLLALPVVGFSHRLWLLAIGMALYGWALGMVDATTNMQGVTLEHAVGRPIMPTFHAAWTLGGILGTLLALALTHVSLGVAALVLALLPLAAIFLPYLRASGPFEAEPPTDLGPAGVEVPWRRILVVGAALVLFYMVDTAVTTWGPTYLDRTFGAPGGLVAVATLPYLVASLIGRGSGDRLAARFGATPLLRVGACLGAVGLAIVVLAPSSYVAMGGFVVLGVGVAVVAPLSFSAAASIAHEGSGLDPAAERARVDAVIARFNQFNYLGAVLGSVMTGAVGKDSLRYGFALPMVLILGIVPLARAFGRDAGSRGTTTGSQRAVEGAPRP</sequence>
<evidence type="ECO:0000256" key="5">
    <source>
        <dbReference type="SAM" id="Phobius"/>
    </source>
</evidence>
<feature type="transmembrane region" description="Helical" evidence="5">
    <location>
        <begin position="161"/>
        <end position="180"/>
    </location>
</feature>
<feature type="transmembrane region" description="Helical" evidence="5">
    <location>
        <begin position="239"/>
        <end position="260"/>
    </location>
</feature>
<keyword evidence="8" id="KW-1185">Reference proteome</keyword>
<feature type="transmembrane region" description="Helical" evidence="5">
    <location>
        <begin position="76"/>
        <end position="92"/>
    </location>
</feature>
<reference evidence="7 8" key="1">
    <citation type="submission" date="2020-07" db="EMBL/GenBank/DDBJ databases">
        <title>Sequencing the genomes of 1000 actinobacteria strains.</title>
        <authorList>
            <person name="Klenk H.-P."/>
        </authorList>
    </citation>
    <scope>NUCLEOTIDE SEQUENCE [LARGE SCALE GENOMIC DNA]</scope>
    <source>
        <strain evidence="7 8">DSM 29531</strain>
    </source>
</reference>
<feature type="transmembrane region" description="Helical" evidence="5">
    <location>
        <begin position="137"/>
        <end position="155"/>
    </location>
</feature>
<dbReference type="Gene3D" id="1.20.1250.20">
    <property type="entry name" value="MFS general substrate transporter like domains"/>
    <property type="match status" value="2"/>
</dbReference>
<keyword evidence="3 5" id="KW-1133">Transmembrane helix</keyword>
<evidence type="ECO:0000259" key="6">
    <source>
        <dbReference type="PROSITE" id="PS50850"/>
    </source>
</evidence>
<dbReference type="Proteomes" id="UP000571817">
    <property type="component" value="Unassembled WGS sequence"/>
</dbReference>
<evidence type="ECO:0000256" key="4">
    <source>
        <dbReference type="ARBA" id="ARBA00023136"/>
    </source>
</evidence>
<dbReference type="GO" id="GO:0005886">
    <property type="term" value="C:plasma membrane"/>
    <property type="evidence" value="ECO:0007669"/>
    <property type="project" value="UniProtKB-SubCell"/>
</dbReference>
<organism evidence="7 8">
    <name type="scientific">Allobranchiibius huperziae</name>
    <dbReference type="NCBI Taxonomy" id="1874116"/>
    <lineage>
        <taxon>Bacteria</taxon>
        <taxon>Bacillati</taxon>
        <taxon>Actinomycetota</taxon>
        <taxon>Actinomycetes</taxon>
        <taxon>Micrococcales</taxon>
        <taxon>Dermacoccaceae</taxon>
        <taxon>Allobranchiibius</taxon>
    </lineage>
</organism>